<dbReference type="Proteomes" id="UP000290809">
    <property type="component" value="Unassembled WGS sequence"/>
</dbReference>
<dbReference type="SUPFAM" id="SSF56574">
    <property type="entry name" value="Serpins"/>
    <property type="match status" value="1"/>
</dbReference>
<sequence>MERSFYQVDFSNRTSATVDINDWVDQQSDGLLEKFFTDDIPDDTAMIL</sequence>
<organism evidence="2 3">
    <name type="scientific">Schistosoma bovis</name>
    <name type="common">Blood fluke</name>
    <dbReference type="NCBI Taxonomy" id="6184"/>
    <lineage>
        <taxon>Eukaryota</taxon>
        <taxon>Metazoa</taxon>
        <taxon>Spiralia</taxon>
        <taxon>Lophotrochozoa</taxon>
        <taxon>Platyhelminthes</taxon>
        <taxon>Trematoda</taxon>
        <taxon>Digenea</taxon>
        <taxon>Strigeidida</taxon>
        <taxon>Schistosomatoidea</taxon>
        <taxon>Schistosomatidae</taxon>
        <taxon>Schistosoma</taxon>
    </lineage>
</organism>
<dbReference type="InterPro" id="IPR023796">
    <property type="entry name" value="Serpin_dom"/>
</dbReference>
<dbReference type="EMBL" id="QMKO01002417">
    <property type="protein sequence ID" value="RTG83577.1"/>
    <property type="molecule type" value="Genomic_DNA"/>
</dbReference>
<feature type="non-terminal residue" evidence="2">
    <location>
        <position position="48"/>
    </location>
</feature>
<protein>
    <recommendedName>
        <fullName evidence="1">Serpin domain-containing protein</fullName>
    </recommendedName>
</protein>
<evidence type="ECO:0000313" key="3">
    <source>
        <dbReference type="Proteomes" id="UP000290809"/>
    </source>
</evidence>
<dbReference type="InterPro" id="IPR036186">
    <property type="entry name" value="Serpin_sf"/>
</dbReference>
<dbReference type="Pfam" id="PF00079">
    <property type="entry name" value="Serpin"/>
    <property type="match status" value="1"/>
</dbReference>
<dbReference type="InterPro" id="IPR042178">
    <property type="entry name" value="Serpin_sf_1"/>
</dbReference>
<keyword evidence="3" id="KW-1185">Reference proteome</keyword>
<name>A0A430Q7B0_SCHBO</name>
<dbReference type="Gene3D" id="3.30.497.10">
    <property type="entry name" value="Antithrombin, subunit I, domain 2"/>
    <property type="match status" value="1"/>
</dbReference>
<dbReference type="AlphaFoldDB" id="A0A430Q7B0"/>
<evidence type="ECO:0000313" key="2">
    <source>
        <dbReference type="EMBL" id="RTG83577.1"/>
    </source>
</evidence>
<evidence type="ECO:0000259" key="1">
    <source>
        <dbReference type="Pfam" id="PF00079"/>
    </source>
</evidence>
<gene>
    <name evidence="2" type="ORF">DC041_0000357</name>
</gene>
<accession>A0A430Q7B0</accession>
<comment type="caution">
    <text evidence="2">The sequence shown here is derived from an EMBL/GenBank/DDBJ whole genome shotgun (WGS) entry which is preliminary data.</text>
</comment>
<proteinExistence type="predicted"/>
<reference evidence="2 3" key="1">
    <citation type="journal article" date="2019" name="PLoS Pathog.">
        <title>Genome sequence of the bovine parasite Schistosoma bovis Tanzania.</title>
        <authorList>
            <person name="Oey H."/>
            <person name="Zakrzewski M."/>
            <person name="Gobert G."/>
            <person name="Gravermann K."/>
            <person name="Stoye J."/>
            <person name="Jones M."/>
            <person name="Mcmanus D."/>
            <person name="Krause L."/>
        </authorList>
    </citation>
    <scope>NUCLEOTIDE SEQUENCE [LARGE SCALE GENOMIC DNA]</scope>
    <source>
        <strain evidence="2 3">TAN1997</strain>
    </source>
</reference>
<feature type="domain" description="Serpin" evidence="1">
    <location>
        <begin position="4"/>
        <end position="48"/>
    </location>
</feature>